<dbReference type="PANTHER" id="PTHR34216:SF3">
    <property type="entry name" value="POLY-BETA-1,6-N-ACETYL-D-GLUCOSAMINE N-DEACETYLASE"/>
    <property type="match status" value="1"/>
</dbReference>
<dbReference type="Gene3D" id="3.40.50.2000">
    <property type="entry name" value="Glycogen Phosphorylase B"/>
    <property type="match status" value="2"/>
</dbReference>
<dbReference type="GO" id="GO:0005975">
    <property type="term" value="P:carbohydrate metabolic process"/>
    <property type="evidence" value="ECO:0007669"/>
    <property type="project" value="InterPro"/>
</dbReference>
<dbReference type="InterPro" id="IPR028098">
    <property type="entry name" value="Glyco_trans_4-like_N"/>
</dbReference>
<dbReference type="CDD" id="cd03819">
    <property type="entry name" value="GT4_WavL-like"/>
    <property type="match status" value="1"/>
</dbReference>
<comment type="caution">
    <text evidence="4">The sequence shown here is derived from an EMBL/GenBank/DDBJ whole genome shotgun (WGS) entry which is preliminary data.</text>
</comment>
<keyword evidence="2" id="KW-0732">Signal</keyword>
<protein>
    <submittedName>
        <fullName evidence="4">Polysaccharide deacetylase family protein</fullName>
    </submittedName>
</protein>
<gene>
    <name evidence="4" type="ORF">H9850_00235</name>
</gene>
<evidence type="ECO:0000256" key="1">
    <source>
        <dbReference type="ARBA" id="ARBA00004613"/>
    </source>
</evidence>
<dbReference type="Pfam" id="PF13439">
    <property type="entry name" value="Glyco_transf_4"/>
    <property type="match status" value="1"/>
</dbReference>
<dbReference type="CDD" id="cd10918">
    <property type="entry name" value="CE4_NodB_like_5s_6s"/>
    <property type="match status" value="1"/>
</dbReference>
<dbReference type="InterPro" id="IPR051398">
    <property type="entry name" value="Polysacch_Deacetylase"/>
</dbReference>
<evidence type="ECO:0000313" key="5">
    <source>
        <dbReference type="Proteomes" id="UP000886829"/>
    </source>
</evidence>
<dbReference type="InterPro" id="IPR011330">
    <property type="entry name" value="Glyco_hydro/deAcase_b/a-brl"/>
</dbReference>
<evidence type="ECO:0000313" key="4">
    <source>
        <dbReference type="EMBL" id="HIX55888.1"/>
    </source>
</evidence>
<dbReference type="EMBL" id="DXEV01000007">
    <property type="protein sequence ID" value="HIX55888.1"/>
    <property type="molecule type" value="Genomic_DNA"/>
</dbReference>
<feature type="domain" description="NodB homology" evidence="3">
    <location>
        <begin position="417"/>
        <end position="614"/>
    </location>
</feature>
<comment type="subcellular location">
    <subcellularLocation>
        <location evidence="1">Secreted</location>
    </subcellularLocation>
</comment>
<dbReference type="GO" id="GO:0005576">
    <property type="term" value="C:extracellular region"/>
    <property type="evidence" value="ECO:0007669"/>
    <property type="project" value="UniProtKB-SubCell"/>
</dbReference>
<reference evidence="4" key="1">
    <citation type="journal article" date="2021" name="PeerJ">
        <title>Extensive microbial diversity within the chicken gut microbiome revealed by metagenomics and culture.</title>
        <authorList>
            <person name="Gilroy R."/>
            <person name="Ravi A."/>
            <person name="Getino M."/>
            <person name="Pursley I."/>
            <person name="Horton D.L."/>
            <person name="Alikhan N.F."/>
            <person name="Baker D."/>
            <person name="Gharbi K."/>
            <person name="Hall N."/>
            <person name="Watson M."/>
            <person name="Adriaenssens E.M."/>
            <person name="Foster-Nyarko E."/>
            <person name="Jarju S."/>
            <person name="Secka A."/>
            <person name="Antonio M."/>
            <person name="Oren A."/>
            <person name="Chaudhuri R.R."/>
            <person name="La Ragione R."/>
            <person name="Hildebrand F."/>
            <person name="Pallen M.J."/>
        </authorList>
    </citation>
    <scope>NUCLEOTIDE SEQUENCE</scope>
    <source>
        <strain evidence="4">USASDec5-558</strain>
    </source>
</reference>
<organism evidence="4 5">
    <name type="scientific">Candidatus Anaerobiospirillum pullistercoris</name>
    <dbReference type="NCBI Taxonomy" id="2838452"/>
    <lineage>
        <taxon>Bacteria</taxon>
        <taxon>Pseudomonadati</taxon>
        <taxon>Pseudomonadota</taxon>
        <taxon>Gammaproteobacteria</taxon>
        <taxon>Aeromonadales</taxon>
        <taxon>Succinivibrionaceae</taxon>
        <taxon>Anaerobiospirillum</taxon>
    </lineage>
</organism>
<dbReference type="InterPro" id="IPR002509">
    <property type="entry name" value="NODB_dom"/>
</dbReference>
<dbReference type="SUPFAM" id="SSF53756">
    <property type="entry name" value="UDP-Glycosyltransferase/glycogen phosphorylase"/>
    <property type="match status" value="1"/>
</dbReference>
<evidence type="ECO:0000259" key="3">
    <source>
        <dbReference type="PROSITE" id="PS51677"/>
    </source>
</evidence>
<dbReference type="Proteomes" id="UP000886829">
    <property type="component" value="Unassembled WGS sequence"/>
</dbReference>
<evidence type="ECO:0000256" key="2">
    <source>
        <dbReference type="ARBA" id="ARBA00022729"/>
    </source>
</evidence>
<dbReference type="PANTHER" id="PTHR34216">
    <property type="match status" value="1"/>
</dbReference>
<dbReference type="Pfam" id="PF01522">
    <property type="entry name" value="Polysacc_deac_1"/>
    <property type="match status" value="1"/>
</dbReference>
<reference evidence="4" key="2">
    <citation type="submission" date="2021-04" db="EMBL/GenBank/DDBJ databases">
        <authorList>
            <person name="Gilroy R."/>
        </authorList>
    </citation>
    <scope>NUCLEOTIDE SEQUENCE</scope>
    <source>
        <strain evidence="4">USASDec5-558</strain>
    </source>
</reference>
<accession>A0A9D1WBR2</accession>
<name>A0A9D1WBR2_9GAMM</name>
<dbReference type="AlphaFoldDB" id="A0A9D1WBR2"/>
<dbReference type="GO" id="GO:0016810">
    <property type="term" value="F:hydrolase activity, acting on carbon-nitrogen (but not peptide) bonds"/>
    <property type="evidence" value="ECO:0007669"/>
    <property type="project" value="InterPro"/>
</dbReference>
<dbReference type="PROSITE" id="PS51677">
    <property type="entry name" value="NODB"/>
    <property type="match status" value="1"/>
</dbReference>
<sequence length="614" mass="69763">MALSQKEVTGAEVYAVTLTQELLNRGHKVVIVSDTLTTPTDAPFIPLAFNQRSLGSRLQHVKTLLKIIREYDIQVVHAHSRASSWSCALACKIAHIPLITSTHGRQPVHFSRKLIKGFGQYSICVCENIQKQITRDLGFAPERTLLLRNMVDPSTFTFNPPRERSEEEEAQNTVVISLIGRLSGPKGDVAYEVLKALSPYEHLKLRIIGGKDIPERFTPFSQLSNVEFLGYQRDIPAFIRSSDVIIGAGRVGIEAILSGRPVIAIGEALDEGVVTTKSLPAALSSNFGDINDVKVTRFDFAHLYEHVQAAMTLSRDAEQLQQLRTLVAQEFNLDSIVTSIEKLYAKTYVQYRHYEVPVIMYHRVVKDESEAGIHGTYVTAEKFRAHLQYLKDQGYQTITFEDLRDNRYKQRFDRGNKWVVLTFDDGYVDNYTTAFPILKEFGFKAVIFLVSDRKYNSWDADVTPPQKQERRFELMPPEMVKEMIAYGIEFGAHTLDHPHLDQLEPEEARREIVESKRQLEELYQRPFKTFAYPYGGLNEEVKAIVKDAGFDFAVATDSGDVTLDHDLFQIRRIAIFPGNSMHTFKRKASGYYNFIKIRREQRAAAKAAAKAASR</sequence>
<dbReference type="Gene3D" id="3.20.20.370">
    <property type="entry name" value="Glycoside hydrolase/deacetylase"/>
    <property type="match status" value="1"/>
</dbReference>
<proteinExistence type="predicted"/>
<dbReference type="SUPFAM" id="SSF88713">
    <property type="entry name" value="Glycoside hydrolase/deacetylase"/>
    <property type="match status" value="1"/>
</dbReference>
<dbReference type="GO" id="GO:0016757">
    <property type="term" value="F:glycosyltransferase activity"/>
    <property type="evidence" value="ECO:0007669"/>
    <property type="project" value="UniProtKB-ARBA"/>
</dbReference>